<reference evidence="2 3" key="1">
    <citation type="submission" date="2018-11" db="EMBL/GenBank/DDBJ databases">
        <title>Deinococcus shelandsis sp. nov., isolated from South Shetland Islands soil of Antarctica.</title>
        <authorList>
            <person name="Tian J."/>
        </authorList>
    </citation>
    <scope>NUCLEOTIDE SEQUENCE [LARGE SCALE GENOMIC DNA]</scope>
    <source>
        <strain evidence="2 3">S14-83T</strain>
        <plasmid evidence="2 3">unnamed1</plasmid>
    </source>
</reference>
<feature type="transmembrane region" description="Helical" evidence="1">
    <location>
        <begin position="7"/>
        <end position="26"/>
    </location>
</feature>
<sequence length="133" mass="14370">MNSTASSLWRHWLGLALLAGIAWIHFRDIPDKLGETPYLGWLYILLVVGCGAAGAWLMSSLWRAGYWLGGLISAGAILFFVLTRSVGLPNAKGDIGNWGEPAGIISLLLEAGFVVMALTSSRERRAATQQNQV</sequence>
<name>A0A3G8YPG0_9DEIO</name>
<dbReference type="Proteomes" id="UP000276417">
    <property type="component" value="Plasmid unnamed1"/>
</dbReference>
<dbReference type="RefSeq" id="WP_124874222.1">
    <property type="nucleotide sequence ID" value="NZ_CP034185.1"/>
</dbReference>
<geneLocation type="plasmid" evidence="2 3">
    <name>unnamed1</name>
</geneLocation>
<organism evidence="2 3">
    <name type="scientific">Deinococcus psychrotolerans</name>
    <dbReference type="NCBI Taxonomy" id="2489213"/>
    <lineage>
        <taxon>Bacteria</taxon>
        <taxon>Thermotogati</taxon>
        <taxon>Deinococcota</taxon>
        <taxon>Deinococci</taxon>
        <taxon>Deinococcales</taxon>
        <taxon>Deinococcaceae</taxon>
        <taxon>Deinococcus</taxon>
    </lineage>
</organism>
<dbReference type="AlphaFoldDB" id="A0A3G8YPG0"/>
<evidence type="ECO:0000313" key="2">
    <source>
        <dbReference type="EMBL" id="AZI44514.1"/>
    </source>
</evidence>
<accession>A0A3G8YPG0</accession>
<keyword evidence="2" id="KW-0614">Plasmid</keyword>
<evidence type="ECO:0000313" key="3">
    <source>
        <dbReference type="Proteomes" id="UP000276417"/>
    </source>
</evidence>
<evidence type="ECO:0000256" key="1">
    <source>
        <dbReference type="SAM" id="Phobius"/>
    </source>
</evidence>
<protein>
    <submittedName>
        <fullName evidence="2">Uncharacterized protein</fullName>
    </submittedName>
</protein>
<feature type="transmembrane region" description="Helical" evidence="1">
    <location>
        <begin position="38"/>
        <end position="57"/>
    </location>
</feature>
<feature type="transmembrane region" description="Helical" evidence="1">
    <location>
        <begin position="102"/>
        <end position="119"/>
    </location>
</feature>
<keyword evidence="1" id="KW-0812">Transmembrane</keyword>
<gene>
    <name evidence="2" type="ORF">EHF33_16500</name>
</gene>
<dbReference type="KEGG" id="dph:EHF33_16500"/>
<proteinExistence type="predicted"/>
<dbReference type="EMBL" id="CP034185">
    <property type="protein sequence ID" value="AZI44514.1"/>
    <property type="molecule type" value="Genomic_DNA"/>
</dbReference>
<keyword evidence="1" id="KW-0472">Membrane</keyword>
<keyword evidence="1" id="KW-1133">Transmembrane helix</keyword>
<keyword evidence="3" id="KW-1185">Reference proteome</keyword>
<feature type="transmembrane region" description="Helical" evidence="1">
    <location>
        <begin position="64"/>
        <end position="82"/>
    </location>
</feature>
<dbReference type="OrthoDB" id="68823at2"/>